<dbReference type="CDD" id="cd00041">
    <property type="entry name" value="CUB"/>
    <property type="match status" value="1"/>
</dbReference>
<gene>
    <name evidence="5" type="ORF">BRAFLDRAFT_212023</name>
</gene>
<dbReference type="InParanoid" id="C3Y4W5"/>
<dbReference type="Gene3D" id="2.60.120.290">
    <property type="entry name" value="Spermadhesin, CUB domain"/>
    <property type="match status" value="1"/>
</dbReference>
<keyword evidence="1" id="KW-0677">Repeat</keyword>
<evidence type="ECO:0000313" key="5">
    <source>
        <dbReference type="EMBL" id="EEN64772.1"/>
    </source>
</evidence>
<proteinExistence type="predicted"/>
<name>C3Y4W5_BRAFL</name>
<dbReference type="SUPFAM" id="SSF49854">
    <property type="entry name" value="Spermadhesin, CUB domain"/>
    <property type="match status" value="1"/>
</dbReference>
<dbReference type="eggNOG" id="KOG4297">
    <property type="taxonomic scope" value="Eukaryota"/>
</dbReference>
<accession>C3Y4W5</accession>
<dbReference type="InterPro" id="IPR035914">
    <property type="entry name" value="Sperma_CUB_dom_sf"/>
</dbReference>
<protein>
    <recommendedName>
        <fullName evidence="4">CUB domain-containing protein</fullName>
    </recommendedName>
</protein>
<comment type="caution">
    <text evidence="3">Lacks conserved residue(s) required for the propagation of feature annotation.</text>
</comment>
<keyword evidence="2" id="KW-1015">Disulfide bond</keyword>
<dbReference type="PROSITE" id="PS01180">
    <property type="entry name" value="CUB"/>
    <property type="match status" value="1"/>
</dbReference>
<evidence type="ECO:0000256" key="3">
    <source>
        <dbReference type="PROSITE-ProRule" id="PRU00059"/>
    </source>
</evidence>
<dbReference type="AlphaFoldDB" id="C3Y4W5"/>
<dbReference type="EMBL" id="GG666486">
    <property type="protein sequence ID" value="EEN64772.1"/>
    <property type="molecule type" value="Genomic_DNA"/>
</dbReference>
<feature type="non-terminal residue" evidence="5">
    <location>
        <position position="108"/>
    </location>
</feature>
<dbReference type="Pfam" id="PF00431">
    <property type="entry name" value="CUB"/>
    <property type="match status" value="1"/>
</dbReference>
<feature type="domain" description="CUB" evidence="4">
    <location>
        <begin position="4"/>
        <end position="108"/>
    </location>
</feature>
<sequence>MGACGGNLTDTDGFIYSPGFPGNYTKHVTCTWTITVPEHHVIDLDFTMLQLSDGDVIAMEDPAAGFRTTFTGDVIPEVRITCAETLHLSFRSASSKTGRGFVMTYQGQ</sequence>
<evidence type="ECO:0000259" key="4">
    <source>
        <dbReference type="PROSITE" id="PS01180"/>
    </source>
</evidence>
<dbReference type="InterPro" id="IPR000859">
    <property type="entry name" value="CUB_dom"/>
</dbReference>
<organism>
    <name type="scientific">Branchiostoma floridae</name>
    <name type="common">Florida lancelet</name>
    <name type="synonym">Amphioxus</name>
    <dbReference type="NCBI Taxonomy" id="7739"/>
    <lineage>
        <taxon>Eukaryota</taxon>
        <taxon>Metazoa</taxon>
        <taxon>Chordata</taxon>
        <taxon>Cephalochordata</taxon>
        <taxon>Leptocardii</taxon>
        <taxon>Amphioxiformes</taxon>
        <taxon>Branchiostomatidae</taxon>
        <taxon>Branchiostoma</taxon>
    </lineage>
</organism>
<dbReference type="PANTHER" id="PTHR24251">
    <property type="entry name" value="OVOCHYMASE-RELATED"/>
    <property type="match status" value="1"/>
</dbReference>
<evidence type="ECO:0000256" key="2">
    <source>
        <dbReference type="ARBA" id="ARBA00023157"/>
    </source>
</evidence>
<dbReference type="SMART" id="SM00042">
    <property type="entry name" value="CUB"/>
    <property type="match status" value="1"/>
</dbReference>
<evidence type="ECO:0000256" key="1">
    <source>
        <dbReference type="ARBA" id="ARBA00022737"/>
    </source>
</evidence>
<reference evidence="5" key="1">
    <citation type="journal article" date="2008" name="Nature">
        <title>The amphioxus genome and the evolution of the chordate karyotype.</title>
        <authorList>
            <consortium name="US DOE Joint Genome Institute (JGI-PGF)"/>
            <person name="Putnam N.H."/>
            <person name="Butts T."/>
            <person name="Ferrier D.E.K."/>
            <person name="Furlong R.F."/>
            <person name="Hellsten U."/>
            <person name="Kawashima T."/>
            <person name="Robinson-Rechavi M."/>
            <person name="Shoguchi E."/>
            <person name="Terry A."/>
            <person name="Yu J.-K."/>
            <person name="Benito-Gutierrez E.L."/>
            <person name="Dubchak I."/>
            <person name="Garcia-Fernandez J."/>
            <person name="Gibson-Brown J.J."/>
            <person name="Grigoriev I.V."/>
            <person name="Horton A.C."/>
            <person name="de Jong P.J."/>
            <person name="Jurka J."/>
            <person name="Kapitonov V.V."/>
            <person name="Kohara Y."/>
            <person name="Kuroki Y."/>
            <person name="Lindquist E."/>
            <person name="Lucas S."/>
            <person name="Osoegawa K."/>
            <person name="Pennacchio L.A."/>
            <person name="Salamov A.A."/>
            <person name="Satou Y."/>
            <person name="Sauka-Spengler T."/>
            <person name="Schmutz J."/>
            <person name="Shin-I T."/>
            <person name="Toyoda A."/>
            <person name="Bronner-Fraser M."/>
            <person name="Fujiyama A."/>
            <person name="Holland L.Z."/>
            <person name="Holland P.W.H."/>
            <person name="Satoh N."/>
            <person name="Rokhsar D.S."/>
        </authorList>
    </citation>
    <scope>NUCLEOTIDE SEQUENCE [LARGE SCALE GENOMIC DNA]</scope>
    <source>
        <strain evidence="5">S238N-H82</strain>
        <tissue evidence="5">Testes</tissue>
    </source>
</reference>